<dbReference type="AlphaFoldDB" id="A0A7T3RC50"/>
<keyword evidence="16" id="KW-1133">Transmembrane helix</keyword>
<dbReference type="Pfam" id="PF07943">
    <property type="entry name" value="PBP5_C"/>
    <property type="match status" value="1"/>
</dbReference>
<feature type="active site" description="Acyl-ester intermediate" evidence="13">
    <location>
        <position position="108"/>
    </location>
</feature>
<evidence type="ECO:0000256" key="16">
    <source>
        <dbReference type="SAM" id="Phobius"/>
    </source>
</evidence>
<proteinExistence type="inferred from homology"/>
<evidence type="ECO:0000256" key="13">
    <source>
        <dbReference type="PIRSR" id="PIRSR618044-1"/>
    </source>
</evidence>
<evidence type="ECO:0000256" key="4">
    <source>
        <dbReference type="ARBA" id="ARBA00012448"/>
    </source>
</evidence>
<evidence type="ECO:0000256" key="3">
    <source>
        <dbReference type="ARBA" id="ARBA00007164"/>
    </source>
</evidence>
<comment type="pathway">
    <text evidence="2">Cell wall biogenesis; peptidoglycan biosynthesis.</text>
</comment>
<keyword evidence="6" id="KW-0645">Protease</keyword>
<protein>
    <recommendedName>
        <fullName evidence="4">serine-type D-Ala-D-Ala carboxypeptidase</fullName>
        <ecNumber evidence="4">3.4.16.4</ecNumber>
    </recommendedName>
</protein>
<keyword evidence="10" id="KW-0573">Peptidoglycan synthesis</keyword>
<evidence type="ECO:0000313" key="20">
    <source>
        <dbReference type="Proteomes" id="UP000595224"/>
    </source>
</evidence>
<evidence type="ECO:0000256" key="11">
    <source>
        <dbReference type="ARBA" id="ARBA00023316"/>
    </source>
</evidence>
<dbReference type="GO" id="GO:0008360">
    <property type="term" value="P:regulation of cell shape"/>
    <property type="evidence" value="ECO:0007669"/>
    <property type="project" value="UniProtKB-KW"/>
</dbReference>
<comment type="similarity">
    <text evidence="3 15">Belongs to the peptidase S11 family.</text>
</comment>
<dbReference type="UniPathway" id="UPA00219"/>
<dbReference type="Gene3D" id="3.40.710.10">
    <property type="entry name" value="DD-peptidase/beta-lactamase superfamily"/>
    <property type="match status" value="1"/>
</dbReference>
<dbReference type="InterPro" id="IPR012907">
    <property type="entry name" value="Peptidase_S11_C"/>
</dbReference>
<dbReference type="InterPro" id="IPR015956">
    <property type="entry name" value="Peniciliin-bd_prot_C_sf"/>
</dbReference>
<feature type="domain" description="Peptidase S11 D-Ala-D-Ala carboxypeptidase A C-terminal" evidence="18">
    <location>
        <begin position="353"/>
        <end position="438"/>
    </location>
</feature>
<accession>A0A7T3RC50</accession>
<dbReference type="Gene3D" id="2.60.410.10">
    <property type="entry name" value="D-Ala-D-Ala carboxypeptidase, C-terminal domain"/>
    <property type="match status" value="1"/>
</dbReference>
<evidence type="ECO:0000256" key="15">
    <source>
        <dbReference type="RuleBase" id="RU004016"/>
    </source>
</evidence>
<evidence type="ECO:0000256" key="14">
    <source>
        <dbReference type="PIRSR" id="PIRSR618044-2"/>
    </source>
</evidence>
<gene>
    <name evidence="19" type="ORF">IWA51_08595</name>
</gene>
<dbReference type="Proteomes" id="UP000595224">
    <property type="component" value="Chromosome"/>
</dbReference>
<feature type="active site" evidence="13">
    <location>
        <position position="172"/>
    </location>
</feature>
<evidence type="ECO:0000256" key="2">
    <source>
        <dbReference type="ARBA" id="ARBA00004752"/>
    </source>
</evidence>
<dbReference type="SUPFAM" id="SSF69189">
    <property type="entry name" value="Penicillin-binding protein associated domain"/>
    <property type="match status" value="1"/>
</dbReference>
<dbReference type="EMBL" id="CP064936">
    <property type="protein sequence ID" value="QQA00330.1"/>
    <property type="molecule type" value="Genomic_DNA"/>
</dbReference>
<evidence type="ECO:0000259" key="18">
    <source>
        <dbReference type="Pfam" id="PF07943"/>
    </source>
</evidence>
<dbReference type="InterPro" id="IPR012338">
    <property type="entry name" value="Beta-lactam/transpept-like"/>
</dbReference>
<name>A0A7T3RC50_9SPIR</name>
<feature type="active site" description="Proton acceptor" evidence="13">
    <location>
        <position position="111"/>
    </location>
</feature>
<dbReference type="SUPFAM" id="SSF56601">
    <property type="entry name" value="beta-lactamase/transpeptidase-like"/>
    <property type="match status" value="1"/>
</dbReference>
<dbReference type="KEGG" id="tper:IWA51_08595"/>
<evidence type="ECO:0000313" key="19">
    <source>
        <dbReference type="EMBL" id="QQA00330.1"/>
    </source>
</evidence>
<dbReference type="GO" id="GO:0009252">
    <property type="term" value="P:peptidoglycan biosynthetic process"/>
    <property type="evidence" value="ECO:0007669"/>
    <property type="project" value="UniProtKB-UniPathway"/>
</dbReference>
<evidence type="ECO:0000256" key="7">
    <source>
        <dbReference type="ARBA" id="ARBA00022729"/>
    </source>
</evidence>
<evidence type="ECO:0000259" key="17">
    <source>
        <dbReference type="Pfam" id="PF00768"/>
    </source>
</evidence>
<keyword evidence="9" id="KW-0133">Cell shape</keyword>
<keyword evidence="16" id="KW-0472">Membrane</keyword>
<feature type="domain" description="Peptidase S11 D-alanyl-D-alanine carboxypeptidase A N-terminal" evidence="17">
    <location>
        <begin position="77"/>
        <end position="318"/>
    </location>
</feature>
<dbReference type="GO" id="GO:0006508">
    <property type="term" value="P:proteolysis"/>
    <property type="evidence" value="ECO:0007669"/>
    <property type="project" value="UniProtKB-KW"/>
</dbReference>
<dbReference type="EC" id="3.4.16.4" evidence="4"/>
<evidence type="ECO:0000256" key="5">
    <source>
        <dbReference type="ARBA" id="ARBA00022645"/>
    </source>
</evidence>
<dbReference type="InterPro" id="IPR001967">
    <property type="entry name" value="Peptidase_S11_N"/>
</dbReference>
<dbReference type="PANTHER" id="PTHR21581">
    <property type="entry name" value="D-ALANYL-D-ALANINE CARBOXYPEPTIDASE"/>
    <property type="match status" value="1"/>
</dbReference>
<keyword evidence="5 19" id="KW-0121">Carboxypeptidase</keyword>
<keyword evidence="20" id="KW-1185">Reference proteome</keyword>
<evidence type="ECO:0000256" key="1">
    <source>
        <dbReference type="ARBA" id="ARBA00003217"/>
    </source>
</evidence>
<comment type="function">
    <text evidence="1">Removes C-terminal D-alanyl residues from sugar-peptide cell wall precursors.</text>
</comment>
<evidence type="ECO:0000256" key="8">
    <source>
        <dbReference type="ARBA" id="ARBA00022801"/>
    </source>
</evidence>
<evidence type="ECO:0000256" key="12">
    <source>
        <dbReference type="ARBA" id="ARBA00034000"/>
    </source>
</evidence>
<dbReference type="InterPro" id="IPR018044">
    <property type="entry name" value="Peptidase_S11"/>
</dbReference>
<dbReference type="InterPro" id="IPR037167">
    <property type="entry name" value="Peptidase_S11_C_sf"/>
</dbReference>
<sequence length="458" mass="50708">MHIKSKETFASFLAGLAISIFIVTPVILNLFNILYPKECESLAGQSQNEFQKKLDTLFPERLQIVKELPYKTVPAEIPVHAQSAILIDAQTGNILYKKNADELIPPASMTKLVEMYVVLDATEKGKISLDDKVPLPPQSWAINLPRDASIMFLAQGQQVTLRELLLGLSIASGNDASIAVANYVAGNMEDFVMQMNSTVNELGLKNTKFVESSGYSEKNITTAKEFAAFCKVYIERFPFAINDFHSQKVLRYPLEHNLPQSQRAQGDGQAVVQYNTNKLLGKLEGCDGLKTGFIYESGYNIALTAKRGNRRFISVTMRGPGTGSAEGNKYRNEDGTALMEFAFRKFAPYTDSEERKYSVPVLGSKVNSVNLVPAEDASFSVPFITGTDAEDCAKKVRTEINIPSYIYGQVQQGAPYGQIVYKIDDTLLKSVPLVADRDSSRRFSLWSVAAKIIAEFIL</sequence>
<keyword evidence="11" id="KW-0961">Cell wall biogenesis/degradation</keyword>
<feature type="binding site" evidence="14">
    <location>
        <position position="290"/>
    </location>
    <ligand>
        <name>substrate</name>
    </ligand>
</feature>
<evidence type="ECO:0000256" key="10">
    <source>
        <dbReference type="ARBA" id="ARBA00022984"/>
    </source>
</evidence>
<comment type="catalytic activity">
    <reaction evidence="12">
        <text>Preferential cleavage: (Ac)2-L-Lys-D-Ala-|-D-Ala. Also transpeptidation of peptidyl-alanyl moieties that are N-acyl substituents of D-alanine.</text>
        <dbReference type="EC" id="3.4.16.4"/>
    </reaction>
</comment>
<keyword evidence="16" id="KW-0812">Transmembrane</keyword>
<organism evidence="19 20">
    <name type="scientific">Treponema peruense</name>
    <dbReference type="NCBI Taxonomy" id="2787628"/>
    <lineage>
        <taxon>Bacteria</taxon>
        <taxon>Pseudomonadati</taxon>
        <taxon>Spirochaetota</taxon>
        <taxon>Spirochaetia</taxon>
        <taxon>Spirochaetales</taxon>
        <taxon>Treponemataceae</taxon>
        <taxon>Treponema</taxon>
    </lineage>
</organism>
<reference evidence="19 20" key="1">
    <citation type="submission" date="2020-11" db="EMBL/GenBank/DDBJ databases">
        <title>Treponema Peruensis nv. sp., first commensal Treponema isolated from human feces.</title>
        <authorList>
            <person name="Belkhou C."/>
            <person name="Raes J."/>
        </authorList>
    </citation>
    <scope>NUCLEOTIDE SEQUENCE [LARGE SCALE GENOMIC DNA]</scope>
    <source>
        <strain evidence="19 20">RCC2812</strain>
    </source>
</reference>
<dbReference type="GO" id="GO:0071555">
    <property type="term" value="P:cell wall organization"/>
    <property type="evidence" value="ECO:0007669"/>
    <property type="project" value="UniProtKB-KW"/>
</dbReference>
<evidence type="ECO:0000256" key="6">
    <source>
        <dbReference type="ARBA" id="ARBA00022670"/>
    </source>
</evidence>
<dbReference type="PRINTS" id="PR00725">
    <property type="entry name" value="DADACBPTASE1"/>
</dbReference>
<dbReference type="RefSeq" id="WP_198442119.1">
    <property type="nucleotide sequence ID" value="NZ_CBCSHE010000001.1"/>
</dbReference>
<feature type="transmembrane region" description="Helical" evidence="16">
    <location>
        <begin position="12"/>
        <end position="35"/>
    </location>
</feature>
<evidence type="ECO:0000256" key="9">
    <source>
        <dbReference type="ARBA" id="ARBA00022960"/>
    </source>
</evidence>
<keyword evidence="8" id="KW-0378">Hydrolase</keyword>
<dbReference type="PANTHER" id="PTHR21581:SF6">
    <property type="entry name" value="TRAFFICKING PROTEIN PARTICLE COMPLEX SUBUNIT 12"/>
    <property type="match status" value="1"/>
</dbReference>
<dbReference type="Pfam" id="PF00768">
    <property type="entry name" value="Peptidase_S11"/>
    <property type="match status" value="1"/>
</dbReference>
<keyword evidence="7" id="KW-0732">Signal</keyword>
<dbReference type="GO" id="GO:0009002">
    <property type="term" value="F:serine-type D-Ala-D-Ala carboxypeptidase activity"/>
    <property type="evidence" value="ECO:0007669"/>
    <property type="project" value="UniProtKB-EC"/>
</dbReference>